<keyword evidence="2" id="KW-1133">Transmembrane helix</keyword>
<evidence type="ECO:0000313" key="4">
    <source>
        <dbReference type="EMBL" id="HGY93507.1"/>
    </source>
</evidence>
<gene>
    <name evidence="4" type="ORF">ENW50_02285</name>
</gene>
<name>A0A7V4XR26_9BACT</name>
<feature type="transmembrane region" description="Helical" evidence="2">
    <location>
        <begin position="123"/>
        <end position="143"/>
    </location>
</feature>
<sequence length="263" mass="28943">MAEHNPFETRKAGEVRCEDWEAWLTERLDGTLAPELETPFTAHAAQCPACGELLARASQGREWLQFLHEDPFVPPGLLGKILDQTKSPAALGTHPAGAVPVPATGAVAVWHLSMRRGFQETRLLMTLAMAFFSITLTLNLLGVHPGSMRLRDLSFSNMQRTVVSSFYGTKQKVVHTYENLRFIYEMDSQLRDLQRNAARQGSAKKGKGGGAKNDAPAQPNARQWAREKASTAAASDQIGRVENEKKSGTGLMASQQEAERNWA</sequence>
<dbReference type="InterPro" id="IPR027383">
    <property type="entry name" value="Znf_put"/>
</dbReference>
<dbReference type="EMBL" id="DTKL01000015">
    <property type="protein sequence ID" value="HGY93507.1"/>
    <property type="molecule type" value="Genomic_DNA"/>
</dbReference>
<keyword evidence="2" id="KW-0472">Membrane</keyword>
<evidence type="ECO:0000256" key="1">
    <source>
        <dbReference type="SAM" id="MobiDB-lite"/>
    </source>
</evidence>
<proteinExistence type="predicted"/>
<dbReference type="AlphaFoldDB" id="A0A7V4XR26"/>
<accession>A0A7V4XR26</accession>
<protein>
    <submittedName>
        <fullName evidence="4">Zf-HC2 domain-containing protein</fullName>
    </submittedName>
</protein>
<organism evidence="4">
    <name type="scientific">Acidobacterium capsulatum</name>
    <dbReference type="NCBI Taxonomy" id="33075"/>
    <lineage>
        <taxon>Bacteria</taxon>
        <taxon>Pseudomonadati</taxon>
        <taxon>Acidobacteriota</taxon>
        <taxon>Terriglobia</taxon>
        <taxon>Terriglobales</taxon>
        <taxon>Acidobacteriaceae</taxon>
        <taxon>Acidobacterium</taxon>
    </lineage>
</organism>
<feature type="domain" description="Putative zinc-finger" evidence="3">
    <location>
        <begin position="17"/>
        <end position="50"/>
    </location>
</feature>
<comment type="caution">
    <text evidence="4">The sequence shown here is derived from an EMBL/GenBank/DDBJ whole genome shotgun (WGS) entry which is preliminary data.</text>
</comment>
<evidence type="ECO:0000256" key="2">
    <source>
        <dbReference type="SAM" id="Phobius"/>
    </source>
</evidence>
<reference evidence="4" key="1">
    <citation type="journal article" date="2020" name="mSystems">
        <title>Genome- and Community-Level Interaction Insights into Carbon Utilization and Element Cycling Functions of Hydrothermarchaeota in Hydrothermal Sediment.</title>
        <authorList>
            <person name="Zhou Z."/>
            <person name="Liu Y."/>
            <person name="Xu W."/>
            <person name="Pan J."/>
            <person name="Luo Z.H."/>
            <person name="Li M."/>
        </authorList>
    </citation>
    <scope>NUCLEOTIDE SEQUENCE [LARGE SCALE GENOMIC DNA]</scope>
    <source>
        <strain evidence="4">SpSt-855</strain>
    </source>
</reference>
<dbReference type="Pfam" id="PF13490">
    <property type="entry name" value="zf-HC2"/>
    <property type="match status" value="1"/>
</dbReference>
<evidence type="ECO:0000259" key="3">
    <source>
        <dbReference type="Pfam" id="PF13490"/>
    </source>
</evidence>
<feature type="region of interest" description="Disordered" evidence="1">
    <location>
        <begin position="195"/>
        <end position="263"/>
    </location>
</feature>
<keyword evidence="2" id="KW-0812">Transmembrane</keyword>